<comment type="caution">
    <text evidence="6">The sequence shown here is derived from an EMBL/GenBank/DDBJ whole genome shotgun (WGS) entry which is preliminary data.</text>
</comment>
<feature type="transmembrane region" description="Helical" evidence="4">
    <location>
        <begin position="363"/>
        <end position="382"/>
    </location>
</feature>
<keyword evidence="1 4" id="KW-0812">Transmembrane</keyword>
<feature type="transmembrane region" description="Helical" evidence="4">
    <location>
        <begin position="303"/>
        <end position="322"/>
    </location>
</feature>
<dbReference type="AlphaFoldDB" id="A0A9D7SDF1"/>
<dbReference type="PROSITE" id="PS50850">
    <property type="entry name" value="MFS"/>
    <property type="match status" value="1"/>
</dbReference>
<dbReference type="SUPFAM" id="SSF103473">
    <property type="entry name" value="MFS general substrate transporter"/>
    <property type="match status" value="1"/>
</dbReference>
<feature type="transmembrane region" description="Helical" evidence="4">
    <location>
        <begin position="209"/>
        <end position="228"/>
    </location>
</feature>
<feature type="transmembrane region" description="Helical" evidence="4">
    <location>
        <begin position="273"/>
        <end position="291"/>
    </location>
</feature>
<evidence type="ECO:0000256" key="3">
    <source>
        <dbReference type="ARBA" id="ARBA00023136"/>
    </source>
</evidence>
<dbReference type="InterPro" id="IPR011701">
    <property type="entry name" value="MFS"/>
</dbReference>
<dbReference type="EMBL" id="JADKIO010000005">
    <property type="protein sequence ID" value="MBK9795310.1"/>
    <property type="molecule type" value="Genomic_DNA"/>
</dbReference>
<dbReference type="InterPro" id="IPR036259">
    <property type="entry name" value="MFS_trans_sf"/>
</dbReference>
<evidence type="ECO:0000256" key="4">
    <source>
        <dbReference type="SAM" id="Phobius"/>
    </source>
</evidence>
<dbReference type="PANTHER" id="PTHR23531">
    <property type="entry name" value="QUINOLENE RESISTANCE PROTEIN NORA"/>
    <property type="match status" value="1"/>
</dbReference>
<evidence type="ECO:0000256" key="1">
    <source>
        <dbReference type="ARBA" id="ARBA00022692"/>
    </source>
</evidence>
<feature type="transmembrane region" description="Helical" evidence="4">
    <location>
        <begin position="168"/>
        <end position="189"/>
    </location>
</feature>
<dbReference type="PANTHER" id="PTHR23531:SF1">
    <property type="entry name" value="QUINOLENE RESISTANCE PROTEIN NORA"/>
    <property type="match status" value="1"/>
</dbReference>
<dbReference type="InterPro" id="IPR020846">
    <property type="entry name" value="MFS_dom"/>
</dbReference>
<keyword evidence="3 4" id="KW-0472">Membrane</keyword>
<evidence type="ECO:0000313" key="7">
    <source>
        <dbReference type="Proteomes" id="UP000886657"/>
    </source>
</evidence>
<dbReference type="Pfam" id="PF07690">
    <property type="entry name" value="MFS_1"/>
    <property type="match status" value="1"/>
</dbReference>
<feature type="domain" description="Major facilitator superfamily (MFS) profile" evidence="5">
    <location>
        <begin position="15"/>
        <end position="400"/>
    </location>
</feature>
<evidence type="ECO:0000259" key="5">
    <source>
        <dbReference type="PROSITE" id="PS50850"/>
    </source>
</evidence>
<accession>A0A9D7SDF1</accession>
<dbReference type="GO" id="GO:0022857">
    <property type="term" value="F:transmembrane transporter activity"/>
    <property type="evidence" value="ECO:0007669"/>
    <property type="project" value="InterPro"/>
</dbReference>
<name>A0A9D7SDF1_9BACT</name>
<evidence type="ECO:0000313" key="6">
    <source>
        <dbReference type="EMBL" id="MBK9795310.1"/>
    </source>
</evidence>
<feature type="transmembrane region" description="Helical" evidence="4">
    <location>
        <begin position="12"/>
        <end position="35"/>
    </location>
</feature>
<dbReference type="Gene3D" id="1.20.1250.20">
    <property type="entry name" value="MFS general substrate transporter like domains"/>
    <property type="match status" value="1"/>
</dbReference>
<gene>
    <name evidence="6" type="ORF">IPP58_02215</name>
</gene>
<organism evidence="6 7">
    <name type="scientific">Candidatus Geothrix skivensis</name>
    <dbReference type="NCBI Taxonomy" id="2954439"/>
    <lineage>
        <taxon>Bacteria</taxon>
        <taxon>Pseudomonadati</taxon>
        <taxon>Acidobacteriota</taxon>
        <taxon>Holophagae</taxon>
        <taxon>Holophagales</taxon>
        <taxon>Holophagaceae</taxon>
        <taxon>Geothrix</taxon>
    </lineage>
</organism>
<feature type="transmembrane region" description="Helical" evidence="4">
    <location>
        <begin position="329"/>
        <end position="351"/>
    </location>
</feature>
<evidence type="ECO:0000256" key="2">
    <source>
        <dbReference type="ARBA" id="ARBA00022989"/>
    </source>
</evidence>
<dbReference type="Proteomes" id="UP000886657">
    <property type="component" value="Unassembled WGS sequence"/>
</dbReference>
<keyword evidence="2 4" id="KW-1133">Transmembrane helix</keyword>
<reference evidence="6" key="1">
    <citation type="submission" date="2020-10" db="EMBL/GenBank/DDBJ databases">
        <title>Connecting structure to function with the recovery of over 1000 high-quality activated sludge metagenome-assembled genomes encoding full-length rRNA genes using long-read sequencing.</title>
        <authorList>
            <person name="Singleton C.M."/>
            <person name="Petriglieri F."/>
            <person name="Kristensen J.M."/>
            <person name="Kirkegaard R.H."/>
            <person name="Michaelsen T.Y."/>
            <person name="Andersen M.H."/>
            <person name="Karst S.M."/>
            <person name="Dueholm M.S."/>
            <person name="Nielsen P.H."/>
            <person name="Albertsen M."/>
        </authorList>
    </citation>
    <scope>NUCLEOTIDE SEQUENCE</scope>
    <source>
        <strain evidence="6">Skiv_18-Q3-R9-52_MAXAC.067</strain>
    </source>
</reference>
<sequence>MADAHETKLPGFLTAPFVILCAFYFLVFAAGYQLFPVVPLHLRDLGASLAESGRFQTAFMLGSGFGSLFTGPLGDRLGQRRVLRVASLLLVAILVTYGFLKVRWVFYLLAPLHGVLWSALRTASVAKVGSILPLQHRARGLSLFGLTGPGGVAVGPLVGLWLMPHLGFAWMLILLAGVFAVLHGLIGALPVEAPRELPATKLFQWPDRAVWGMVAVMMLVGLGFGPMPPYSAQEAKALGMAWPATFLTCFALGMMAIRGLLALTGMGRRPVALLPAMILLASAGYALLAFLPGGMARHLLAGLTYGAGYGMVHTLLFMNIFATTPPERVGAAVGALFFAFDAATAFGALGLGWVMEHVGFRRGWAIGAVLMVLSIPVARRIVRKGQAVTSTPEPSAILDA</sequence>
<feature type="transmembrane region" description="Helical" evidence="4">
    <location>
        <begin position="240"/>
        <end position="261"/>
    </location>
</feature>
<feature type="transmembrane region" description="Helical" evidence="4">
    <location>
        <begin position="81"/>
        <end position="98"/>
    </location>
</feature>
<feature type="transmembrane region" description="Helical" evidence="4">
    <location>
        <begin position="141"/>
        <end position="162"/>
    </location>
</feature>
<dbReference type="InterPro" id="IPR052714">
    <property type="entry name" value="MFS_Exporter"/>
</dbReference>
<protein>
    <submittedName>
        <fullName evidence="6">MFS transporter</fullName>
    </submittedName>
</protein>
<proteinExistence type="predicted"/>
<feature type="transmembrane region" description="Helical" evidence="4">
    <location>
        <begin position="55"/>
        <end position="74"/>
    </location>
</feature>